<evidence type="ECO:0000313" key="8">
    <source>
        <dbReference type="Proteomes" id="UP000235114"/>
    </source>
</evidence>
<dbReference type="InterPro" id="IPR004843">
    <property type="entry name" value="Calcineurin-like_PHP"/>
</dbReference>
<proteinExistence type="predicted"/>
<dbReference type="Pfam" id="PF00149">
    <property type="entry name" value="Metallophos"/>
    <property type="match status" value="1"/>
</dbReference>
<feature type="domain" description="Phosphodiester glycosidase" evidence="4">
    <location>
        <begin position="235"/>
        <end position="406"/>
    </location>
</feature>
<keyword evidence="8" id="KW-1185">Reference proteome</keyword>
<dbReference type="EMBL" id="PGVA01000013">
    <property type="protein sequence ID" value="PLR84402.1"/>
    <property type="molecule type" value="Genomic_DNA"/>
</dbReference>
<dbReference type="Gene3D" id="3.60.21.10">
    <property type="match status" value="1"/>
</dbReference>
<sequence>MSKLRFLFIWGLVISLMAGTVSPTLANSAKNAEWSPVLDKRPAQSSKRDEPQTVIENPDSATLVTNKHTERIGTGVEITTFERFDARGWINGEMLKVDLGNKAVTADLLQPGVVSKAERLSETARRNGAIAGVNGDFFDINGTKAPLGAEIQSGNLVKGPEPGWQQAAGINADGIGQLAQIFLEGVITFHGNEHPLASLNQSSIPANGIGLYSSLWGEASRSGAVSNSGSVHEVIVENGKVIDSHDHIGSGKITENSFVLVGRESGASILKQLKSGDEISVQYSPKVPNGKPFEFAIGGNPILVKEGQVQSLDDKVTAPRTAVGYSADGKQMYLVTVDGRQASSRGMTLREMGALMKEFGAHHALNLDGGGSTTMVARTPGKDDAEVVNSPSDGTERAVPNGIGIFTAKGNGILTGFKVFTQSNLENSNRVFPGLTRNFSAAGFDNAYDPVETGQIKWDTKPGSVGKFEKDGIFRAKKPGKADVEAQATGIKGTSPVYVLSELERIEANIPRLGLAEGATGQFSIIGYDKNGYSAPIEPQDVSLDYDQSIIDIQMTAEGTFSVSTKVNEGSSLVTLTVNEKKAYLPVTVGLKTEYVSKMEDLSEWRFSSARGTGTIEKGEGLSGSGIKVNFDFAKSTGTRTANFHPVKPIILPGEPQSISMWVKGDGKGEWMSFTTRGADGSNHYLYGPYVTWTGWKQIEIPVPAGVSYPLELRTIGAIETNKAKQYTGQLVYDDLAVKVSPTVEVPVVSEKADPLVLQNANLAEDRWKFAVMADSQFVGKSPDSQQVRLARESLQQIIKEKPEFLIIGGDLVDTAYPEDFALAKRILEEEVGDQLPIYYVPGNHEIMGTGNLDNFLQTFKENRFTFEHKGTQFVLLDSATGSFRTSDFNQLIELKRTLETAASDPNIKNLVVFGHHPTRDPLSTKNSQLTDRKEAELIETWLTKFREESNGKGALYISGHAHNVNVERVDGVPYMVVGPAGKAPYGSADKGGFYAWTMFGIDPTPVPSKARGPEKSSEQSPIHDTEWVRAKVNPLLEGVTMEAPESVTTGETVEVKATGHQAGSLNFPLRYPASVNWTGSENVFIGTGEALIKAKESKKYIAVFDTATGQLTGLEKGQIILKVEANGVIAEKSITIS</sequence>
<feature type="compositionally biased region" description="Basic and acidic residues" evidence="1">
    <location>
        <begin position="38"/>
        <end position="51"/>
    </location>
</feature>
<feature type="signal peptide" evidence="2">
    <location>
        <begin position="1"/>
        <end position="26"/>
    </location>
</feature>
<evidence type="ECO:0000313" key="7">
    <source>
        <dbReference type="Proteomes" id="UP000234951"/>
    </source>
</evidence>
<dbReference type="Pfam" id="PF09992">
    <property type="entry name" value="NAGPA"/>
    <property type="match status" value="1"/>
</dbReference>
<evidence type="ECO:0000313" key="6">
    <source>
        <dbReference type="EMBL" id="PLS00596.1"/>
    </source>
</evidence>
<reference evidence="5 7" key="1">
    <citation type="submission" date="2017-11" db="EMBL/GenBank/DDBJ databases">
        <title>Comparitive Functional Genomics of Dry Heat Resistant strains isolated from the Viking Spacecraft.</title>
        <authorList>
            <person name="Seuylemezian A."/>
            <person name="Cooper K."/>
            <person name="Vaishampayan P."/>
        </authorList>
    </citation>
    <scope>NUCLEOTIDE SEQUENCE [LARGE SCALE GENOMIC DNA]</scope>
    <source>
        <strain evidence="5 7">M4.6</strain>
    </source>
</reference>
<dbReference type="InterPro" id="IPR018711">
    <property type="entry name" value="NAGPA"/>
</dbReference>
<accession>A0A2N5GPC5</accession>
<keyword evidence="2" id="KW-0732">Signal</keyword>
<gene>
    <name evidence="5" type="ORF">CU635_06520</name>
    <name evidence="6" type="ORF">CVD25_02275</name>
</gene>
<name>A0A2N5GPC5_9BACI</name>
<dbReference type="Proteomes" id="UP000234951">
    <property type="component" value="Unassembled WGS sequence"/>
</dbReference>
<dbReference type="SUPFAM" id="SSF49785">
    <property type="entry name" value="Galactose-binding domain-like"/>
    <property type="match status" value="1"/>
</dbReference>
<dbReference type="SUPFAM" id="SSF56300">
    <property type="entry name" value="Metallo-dependent phosphatases"/>
    <property type="match status" value="1"/>
</dbReference>
<evidence type="ECO:0000256" key="2">
    <source>
        <dbReference type="SAM" id="SignalP"/>
    </source>
</evidence>
<dbReference type="OrthoDB" id="9809781at2"/>
<dbReference type="GO" id="GO:0016787">
    <property type="term" value="F:hydrolase activity"/>
    <property type="evidence" value="ECO:0007669"/>
    <property type="project" value="InterPro"/>
</dbReference>
<evidence type="ECO:0000259" key="4">
    <source>
        <dbReference type="Pfam" id="PF09992"/>
    </source>
</evidence>
<comment type="caution">
    <text evidence="5">The sequence shown here is derived from an EMBL/GenBank/DDBJ whole genome shotgun (WGS) entry which is preliminary data.</text>
</comment>
<dbReference type="InterPro" id="IPR008979">
    <property type="entry name" value="Galactose-bd-like_sf"/>
</dbReference>
<feature type="domain" description="Calcineurin-like phosphoesterase" evidence="3">
    <location>
        <begin position="769"/>
        <end position="964"/>
    </location>
</feature>
<evidence type="ECO:0000259" key="3">
    <source>
        <dbReference type="Pfam" id="PF00149"/>
    </source>
</evidence>
<evidence type="ECO:0000256" key="1">
    <source>
        <dbReference type="SAM" id="MobiDB-lite"/>
    </source>
</evidence>
<reference evidence="6 8" key="2">
    <citation type="submission" date="2017-12" db="EMBL/GenBank/DDBJ databases">
        <title>Comparative Functional Genomics of Dry Heat Resistant strains isolated from the Viking Spacecraft.</title>
        <authorList>
            <person name="Seuylemezian A."/>
            <person name="Cooper K."/>
            <person name="Vaishampayan P."/>
        </authorList>
    </citation>
    <scope>NUCLEOTIDE SEQUENCE [LARGE SCALE GENOMIC DNA]</scope>
    <source>
        <strain evidence="6 8">ATCC 29669</strain>
    </source>
</reference>
<organism evidence="5 7">
    <name type="scientific">Bacillus canaveralius</name>
    <dbReference type="NCBI Taxonomy" id="1403243"/>
    <lineage>
        <taxon>Bacteria</taxon>
        <taxon>Bacillati</taxon>
        <taxon>Bacillota</taxon>
        <taxon>Bacilli</taxon>
        <taxon>Bacillales</taxon>
        <taxon>Bacillaceae</taxon>
        <taxon>Bacillus</taxon>
    </lineage>
</organism>
<evidence type="ECO:0000313" key="5">
    <source>
        <dbReference type="EMBL" id="PLR84402.1"/>
    </source>
</evidence>
<dbReference type="RefSeq" id="WP_101576368.1">
    <property type="nucleotide sequence ID" value="NZ_PGVA01000013.1"/>
</dbReference>
<dbReference type="PANTHER" id="PTHR40446">
    <property type="entry name" value="N-ACETYLGLUCOSAMINE-1-PHOSPHODIESTER ALPHA-N-ACETYLGLUCOSAMINIDASE"/>
    <property type="match status" value="1"/>
</dbReference>
<dbReference type="EMBL" id="PGVD01000008">
    <property type="protein sequence ID" value="PLS00596.1"/>
    <property type="molecule type" value="Genomic_DNA"/>
</dbReference>
<dbReference type="PANTHER" id="PTHR40446:SF2">
    <property type="entry name" value="N-ACETYLGLUCOSAMINE-1-PHOSPHODIESTER ALPHA-N-ACETYLGLUCOSAMINIDASE"/>
    <property type="match status" value="1"/>
</dbReference>
<dbReference type="Proteomes" id="UP000235114">
    <property type="component" value="Unassembled WGS sequence"/>
</dbReference>
<dbReference type="AlphaFoldDB" id="A0A2N5GPC5"/>
<feature type="region of interest" description="Disordered" evidence="1">
    <location>
        <begin position="32"/>
        <end position="57"/>
    </location>
</feature>
<feature type="chain" id="PRO_5014898218" evidence="2">
    <location>
        <begin position="27"/>
        <end position="1138"/>
    </location>
</feature>
<protein>
    <submittedName>
        <fullName evidence="5">Multidrug transporter</fullName>
    </submittedName>
</protein>
<dbReference type="InterPro" id="IPR029052">
    <property type="entry name" value="Metallo-depent_PP-like"/>
</dbReference>